<protein>
    <submittedName>
        <fullName evidence="2">Uncharacterized protein</fullName>
    </submittedName>
</protein>
<sequence length="249" mass="30235">VISMGYISTLFIWAILSYLLFLILRLITESLYNFVYKVSTKFSIRRLKYIKIFNKIISNRFNYIRFICLIIAGYALQRLNIFKKSPQEIINIFTFLIAIYIPIIYSFLWYQYIIIRKTRKTTISKRRFDKYLFARETIHHKFLFIIDGLLIFAVFGWILIPCLFGQFSWIENKGINYIINEIEVYKKNLIVWENDYSFNNIAISDFNKNITILKTIKSSFTIFGWDYYEFKKFFIPFQHKMFFILTFII</sequence>
<feature type="transmembrane region" description="Helical" evidence="1">
    <location>
        <begin position="89"/>
        <end position="110"/>
    </location>
</feature>
<dbReference type="AlphaFoldDB" id="X0YG86"/>
<accession>X0YG86</accession>
<name>X0YG86_9ZZZZ</name>
<keyword evidence="1" id="KW-0812">Transmembrane</keyword>
<proteinExistence type="predicted"/>
<evidence type="ECO:0000256" key="1">
    <source>
        <dbReference type="SAM" id="Phobius"/>
    </source>
</evidence>
<dbReference type="EMBL" id="BARS01044406">
    <property type="protein sequence ID" value="GAG35841.1"/>
    <property type="molecule type" value="Genomic_DNA"/>
</dbReference>
<keyword evidence="1" id="KW-0472">Membrane</keyword>
<comment type="caution">
    <text evidence="2">The sequence shown here is derived from an EMBL/GenBank/DDBJ whole genome shotgun (WGS) entry which is preliminary data.</text>
</comment>
<feature type="non-terminal residue" evidence="2">
    <location>
        <position position="249"/>
    </location>
</feature>
<feature type="transmembrane region" description="Helical" evidence="1">
    <location>
        <begin position="142"/>
        <end position="160"/>
    </location>
</feature>
<gene>
    <name evidence="2" type="ORF">S01H1_67094</name>
</gene>
<feature type="non-terminal residue" evidence="2">
    <location>
        <position position="1"/>
    </location>
</feature>
<organism evidence="2">
    <name type="scientific">marine sediment metagenome</name>
    <dbReference type="NCBI Taxonomy" id="412755"/>
    <lineage>
        <taxon>unclassified sequences</taxon>
        <taxon>metagenomes</taxon>
        <taxon>ecological metagenomes</taxon>
    </lineage>
</organism>
<evidence type="ECO:0000313" key="2">
    <source>
        <dbReference type="EMBL" id="GAG35841.1"/>
    </source>
</evidence>
<keyword evidence="1" id="KW-1133">Transmembrane helix</keyword>
<feature type="transmembrane region" description="Helical" evidence="1">
    <location>
        <begin position="6"/>
        <end position="27"/>
    </location>
</feature>
<reference evidence="2" key="1">
    <citation type="journal article" date="2014" name="Front. Microbiol.">
        <title>High frequency of phylogenetically diverse reductive dehalogenase-homologous genes in deep subseafloor sedimentary metagenomes.</title>
        <authorList>
            <person name="Kawai M."/>
            <person name="Futagami T."/>
            <person name="Toyoda A."/>
            <person name="Takaki Y."/>
            <person name="Nishi S."/>
            <person name="Hori S."/>
            <person name="Arai W."/>
            <person name="Tsubouchi T."/>
            <person name="Morono Y."/>
            <person name="Uchiyama I."/>
            <person name="Ito T."/>
            <person name="Fujiyama A."/>
            <person name="Inagaki F."/>
            <person name="Takami H."/>
        </authorList>
    </citation>
    <scope>NUCLEOTIDE SEQUENCE</scope>
    <source>
        <strain evidence="2">Expedition CK06-06</strain>
    </source>
</reference>
<feature type="transmembrane region" description="Helical" evidence="1">
    <location>
        <begin position="61"/>
        <end position="77"/>
    </location>
</feature>